<dbReference type="EC" id="4.1.2.14" evidence="5"/>
<evidence type="ECO:0000256" key="7">
    <source>
        <dbReference type="ARBA" id="ARBA00023270"/>
    </source>
</evidence>
<protein>
    <recommendedName>
        <fullName evidence="5">2-dehydro-3-deoxy-phosphogluconate aldolase</fullName>
        <ecNumber evidence="5">4.1.2.14</ecNumber>
    </recommendedName>
</protein>
<dbReference type="InterPro" id="IPR000887">
    <property type="entry name" value="Aldlse_KDPG_KHG"/>
</dbReference>
<evidence type="ECO:0000313" key="9">
    <source>
        <dbReference type="EMBL" id="TCP63328.1"/>
    </source>
</evidence>
<dbReference type="PROSITE" id="PS00160">
    <property type="entry name" value="ALDOLASE_KDPG_KHG_2"/>
    <property type="match status" value="1"/>
</dbReference>
<dbReference type="EMBL" id="SLXU01000001">
    <property type="protein sequence ID" value="TCP63328.1"/>
    <property type="molecule type" value="Genomic_DNA"/>
</dbReference>
<dbReference type="NCBIfam" id="NF004325">
    <property type="entry name" value="PRK05718.1"/>
    <property type="match status" value="1"/>
</dbReference>
<evidence type="ECO:0000313" key="10">
    <source>
        <dbReference type="Proteomes" id="UP000295050"/>
    </source>
</evidence>
<accession>A0A4R2RKJ1</accession>
<evidence type="ECO:0000256" key="6">
    <source>
        <dbReference type="ARBA" id="ARBA00023239"/>
    </source>
</evidence>
<comment type="caution">
    <text evidence="9">The sequence shown here is derived from an EMBL/GenBank/DDBJ whole genome shotgun (WGS) entry which is preliminary data.</text>
</comment>
<comment type="subunit">
    <text evidence="4">Homotrimer.</text>
</comment>
<dbReference type="OrthoDB" id="9805177at2"/>
<dbReference type="PROSITE" id="PS00159">
    <property type="entry name" value="ALDOLASE_KDPG_KHG_1"/>
    <property type="match status" value="1"/>
</dbReference>
<organism evidence="9 10">
    <name type="scientific">Rhodovulum bhavnagarense</name>
    <dbReference type="NCBI Taxonomy" id="992286"/>
    <lineage>
        <taxon>Bacteria</taxon>
        <taxon>Pseudomonadati</taxon>
        <taxon>Pseudomonadota</taxon>
        <taxon>Alphaproteobacteria</taxon>
        <taxon>Rhodobacterales</taxon>
        <taxon>Paracoccaceae</taxon>
        <taxon>Rhodovulum</taxon>
    </lineage>
</organism>
<sequence>MTGDTANQELENLLGLAPVIPVLVVDQAEIARPLAEALVSGGLPVLEVTLRTPAAFEAIAAMAGVPGAVVGAGTLLNPHDIAAAQAAGARFGVSPGATPSLLKATREAEFPLLPGMATASEAMTLMEMGHRVLKFFPATAAGGVDMLKALAGPLPGLRFCPTGGIGHDTARDYLAQPNVLCVGGSWLAPRDRIAARDWDAIRTLAEEAARLAR</sequence>
<dbReference type="InterPro" id="IPR031338">
    <property type="entry name" value="KDPG/KHG_AS_2"/>
</dbReference>
<name>A0A4R2RKJ1_9RHOB</name>
<dbReference type="RefSeq" id="WP_132950254.1">
    <property type="nucleotide sequence ID" value="NZ_SLXU01000001.1"/>
</dbReference>
<evidence type="ECO:0000256" key="2">
    <source>
        <dbReference type="ARBA" id="ARBA00004736"/>
    </source>
</evidence>
<evidence type="ECO:0000256" key="3">
    <source>
        <dbReference type="ARBA" id="ARBA00006906"/>
    </source>
</evidence>
<dbReference type="AlphaFoldDB" id="A0A4R2RKJ1"/>
<comment type="pathway">
    <text evidence="2">Carbohydrate acid metabolism; 2-dehydro-3-deoxy-D-gluconate degradation; D-glyceraldehyde 3-phosphate and pyruvate from 2-dehydro-3-deoxy-D-gluconate: step 2/2.</text>
</comment>
<dbReference type="PANTHER" id="PTHR30246">
    <property type="entry name" value="2-KETO-3-DEOXY-6-PHOSPHOGLUCONATE ALDOLASE"/>
    <property type="match status" value="1"/>
</dbReference>
<comment type="similarity">
    <text evidence="3">Belongs to the KHG/KDPG aldolase family.</text>
</comment>
<dbReference type="Gene3D" id="3.20.20.70">
    <property type="entry name" value="Aldolase class I"/>
    <property type="match status" value="1"/>
</dbReference>
<gene>
    <name evidence="9" type="ORF">EV663_101596</name>
</gene>
<evidence type="ECO:0000256" key="5">
    <source>
        <dbReference type="ARBA" id="ARBA00013063"/>
    </source>
</evidence>
<evidence type="ECO:0000256" key="1">
    <source>
        <dbReference type="ARBA" id="ARBA00000654"/>
    </source>
</evidence>
<dbReference type="CDD" id="cd00452">
    <property type="entry name" value="KDPG_aldolase"/>
    <property type="match status" value="1"/>
</dbReference>
<dbReference type="PANTHER" id="PTHR30246:SF1">
    <property type="entry name" value="2-DEHYDRO-3-DEOXY-6-PHOSPHOGALACTONATE ALDOLASE-RELATED"/>
    <property type="match status" value="1"/>
</dbReference>
<keyword evidence="10" id="KW-1185">Reference proteome</keyword>
<dbReference type="InterPro" id="IPR031337">
    <property type="entry name" value="KDPG/KHG_AS_1"/>
</dbReference>
<evidence type="ECO:0000256" key="8">
    <source>
        <dbReference type="ARBA" id="ARBA00023277"/>
    </source>
</evidence>
<proteinExistence type="inferred from homology"/>
<comment type="catalytic activity">
    <reaction evidence="1">
        <text>2-dehydro-3-deoxy-6-phospho-D-gluconate = D-glyceraldehyde 3-phosphate + pyruvate</text>
        <dbReference type="Rhea" id="RHEA:17089"/>
        <dbReference type="ChEBI" id="CHEBI:15361"/>
        <dbReference type="ChEBI" id="CHEBI:57569"/>
        <dbReference type="ChEBI" id="CHEBI:59776"/>
        <dbReference type="EC" id="4.1.2.14"/>
    </reaction>
</comment>
<dbReference type="InterPro" id="IPR013785">
    <property type="entry name" value="Aldolase_TIM"/>
</dbReference>
<dbReference type="GO" id="GO:0008675">
    <property type="term" value="F:2-dehydro-3-deoxy-phosphogluconate aldolase activity"/>
    <property type="evidence" value="ECO:0007669"/>
    <property type="project" value="UniProtKB-EC"/>
</dbReference>
<keyword evidence="6" id="KW-0456">Lyase</keyword>
<dbReference type="Proteomes" id="UP000295050">
    <property type="component" value="Unassembled WGS sequence"/>
</dbReference>
<dbReference type="NCBIfam" id="TIGR01182">
    <property type="entry name" value="eda"/>
    <property type="match status" value="1"/>
</dbReference>
<dbReference type="Pfam" id="PF01081">
    <property type="entry name" value="Aldolase"/>
    <property type="match status" value="1"/>
</dbReference>
<evidence type="ECO:0000256" key="4">
    <source>
        <dbReference type="ARBA" id="ARBA00011233"/>
    </source>
</evidence>
<dbReference type="SUPFAM" id="SSF51569">
    <property type="entry name" value="Aldolase"/>
    <property type="match status" value="1"/>
</dbReference>
<keyword evidence="8" id="KW-0119">Carbohydrate metabolism</keyword>
<keyword evidence="7" id="KW-0704">Schiff base</keyword>
<reference evidence="9 10" key="1">
    <citation type="submission" date="2019-03" db="EMBL/GenBank/DDBJ databases">
        <title>Genomic Encyclopedia of Type Strains, Phase IV (KMG-IV): sequencing the most valuable type-strain genomes for metagenomic binning, comparative biology and taxonomic classification.</title>
        <authorList>
            <person name="Goeker M."/>
        </authorList>
    </citation>
    <scope>NUCLEOTIDE SEQUENCE [LARGE SCALE GENOMIC DNA]</scope>
    <source>
        <strain evidence="9 10">DSM 24766</strain>
    </source>
</reference>